<accession>A0AAD4DLM0</accession>
<gene>
    <name evidence="3" type="ORF">BGZ95_004123</name>
</gene>
<feature type="signal peptide" evidence="2">
    <location>
        <begin position="1"/>
        <end position="25"/>
    </location>
</feature>
<protein>
    <submittedName>
        <fullName evidence="3">Uncharacterized protein</fullName>
    </submittedName>
</protein>
<comment type="caution">
    <text evidence="3">The sequence shown here is derived from an EMBL/GenBank/DDBJ whole genome shotgun (WGS) entry which is preliminary data.</text>
</comment>
<evidence type="ECO:0000313" key="3">
    <source>
        <dbReference type="EMBL" id="KAG0281403.1"/>
    </source>
</evidence>
<name>A0AAD4DLM0_9FUNG</name>
<evidence type="ECO:0000256" key="1">
    <source>
        <dbReference type="SAM" id="MobiDB-lite"/>
    </source>
</evidence>
<keyword evidence="2" id="KW-0732">Signal</keyword>
<evidence type="ECO:0000313" key="4">
    <source>
        <dbReference type="Proteomes" id="UP001194580"/>
    </source>
</evidence>
<dbReference type="AlphaFoldDB" id="A0AAD4DLM0"/>
<evidence type="ECO:0000256" key="2">
    <source>
        <dbReference type="SAM" id="SignalP"/>
    </source>
</evidence>
<feature type="region of interest" description="Disordered" evidence="1">
    <location>
        <begin position="161"/>
        <end position="192"/>
    </location>
</feature>
<organism evidence="3 4">
    <name type="scientific">Linnemannia exigua</name>
    <dbReference type="NCBI Taxonomy" id="604196"/>
    <lineage>
        <taxon>Eukaryota</taxon>
        <taxon>Fungi</taxon>
        <taxon>Fungi incertae sedis</taxon>
        <taxon>Mucoromycota</taxon>
        <taxon>Mortierellomycotina</taxon>
        <taxon>Mortierellomycetes</taxon>
        <taxon>Mortierellales</taxon>
        <taxon>Mortierellaceae</taxon>
        <taxon>Linnemannia</taxon>
    </lineage>
</organism>
<dbReference type="EMBL" id="JAAAIL010000020">
    <property type="protein sequence ID" value="KAG0281403.1"/>
    <property type="molecule type" value="Genomic_DNA"/>
</dbReference>
<reference evidence="3" key="1">
    <citation type="journal article" date="2020" name="Fungal Divers.">
        <title>Resolving the Mortierellaceae phylogeny through synthesis of multi-gene phylogenetics and phylogenomics.</title>
        <authorList>
            <person name="Vandepol N."/>
            <person name="Liber J."/>
            <person name="Desiro A."/>
            <person name="Na H."/>
            <person name="Kennedy M."/>
            <person name="Barry K."/>
            <person name="Grigoriev I.V."/>
            <person name="Miller A.N."/>
            <person name="O'Donnell K."/>
            <person name="Stajich J.E."/>
            <person name="Bonito G."/>
        </authorList>
    </citation>
    <scope>NUCLEOTIDE SEQUENCE</scope>
    <source>
        <strain evidence="3">NRRL 28262</strain>
    </source>
</reference>
<dbReference type="Proteomes" id="UP001194580">
    <property type="component" value="Unassembled WGS sequence"/>
</dbReference>
<keyword evidence="4" id="KW-1185">Reference proteome</keyword>
<proteinExistence type="predicted"/>
<sequence>MARSITTLAFILFLALISTFSFTHALPTPQRPASPLKPFRFEVSSPQTDTLWLVDSLPTVHWDTTQMPEGSTMDIALLHHEKKESILLRRYVPTRLGSTMVNLRPEIVSGTYSLLLTVFQGRTSTVIGRSLVQSIILVEEESMDPETQMALPSLINVNNESQEQKQQEVTQEEPIESIQVQQRPHRETSDLSFKRKNQHAILETESVELTHQPLRANLVLRAPYTVGWSIPKALEHARRARVNILLVSLKTQEVVRVLAANVDAKAGFLYVSLPEDTPLGNYQIKVEIIGKGRKFSGYTNQFRTSLPAFSYRT</sequence>
<feature type="chain" id="PRO_5042080693" evidence="2">
    <location>
        <begin position="26"/>
        <end position="313"/>
    </location>
</feature>